<feature type="domain" description="Peptidase S1" evidence="11">
    <location>
        <begin position="32"/>
        <end position="271"/>
    </location>
</feature>
<dbReference type="FunFam" id="2.40.10.10:FF:000068">
    <property type="entry name" value="transmembrane protease serine 2"/>
    <property type="match status" value="1"/>
</dbReference>
<dbReference type="PROSITE" id="PS00134">
    <property type="entry name" value="TRYPSIN_HIS"/>
    <property type="match status" value="1"/>
</dbReference>
<keyword evidence="2" id="KW-0645">Protease</keyword>
<dbReference type="SUPFAM" id="SSF50494">
    <property type="entry name" value="Trypsin-like serine proteases"/>
    <property type="match status" value="1"/>
</dbReference>
<dbReference type="InterPro" id="IPR001254">
    <property type="entry name" value="Trypsin_dom"/>
</dbReference>
<evidence type="ECO:0000256" key="8">
    <source>
        <dbReference type="ARBA" id="ARBA00036320"/>
    </source>
</evidence>
<keyword evidence="10" id="KW-0732">Signal</keyword>
<evidence type="ECO:0000256" key="1">
    <source>
        <dbReference type="ARBA" id="ARBA00007664"/>
    </source>
</evidence>
<dbReference type="GO" id="GO:0006508">
    <property type="term" value="P:proteolysis"/>
    <property type="evidence" value="ECO:0007669"/>
    <property type="project" value="UniProtKB-KW"/>
</dbReference>
<reference evidence="12" key="1">
    <citation type="submission" date="2022-01" db="EMBL/GenBank/DDBJ databases">
        <authorList>
            <person name="King R."/>
        </authorList>
    </citation>
    <scope>NUCLEOTIDE SEQUENCE</scope>
</reference>
<keyword evidence="5" id="KW-0720">Serine protease</keyword>
<dbReference type="EC" id="3.4.21.4" evidence="9"/>
<evidence type="ECO:0000256" key="4">
    <source>
        <dbReference type="ARBA" id="ARBA00022801"/>
    </source>
</evidence>
<evidence type="ECO:0000256" key="6">
    <source>
        <dbReference type="ARBA" id="ARBA00023145"/>
    </source>
</evidence>
<accession>A0A9P0DCB0</accession>
<dbReference type="PROSITE" id="PS50240">
    <property type="entry name" value="TRYPSIN_DOM"/>
    <property type="match status" value="1"/>
</dbReference>
<evidence type="ECO:0000256" key="5">
    <source>
        <dbReference type="ARBA" id="ARBA00022825"/>
    </source>
</evidence>
<gene>
    <name evidence="12" type="ORF">PSYICH_LOCUS13889</name>
</gene>
<dbReference type="GO" id="GO:0007586">
    <property type="term" value="P:digestion"/>
    <property type="evidence" value="ECO:0007669"/>
    <property type="project" value="UniProtKB-KW"/>
</dbReference>
<dbReference type="SMART" id="SM00020">
    <property type="entry name" value="Tryp_SPc"/>
    <property type="match status" value="1"/>
</dbReference>
<dbReference type="CDD" id="cd00190">
    <property type="entry name" value="Tryp_SPc"/>
    <property type="match status" value="1"/>
</dbReference>
<dbReference type="InterPro" id="IPR009003">
    <property type="entry name" value="Peptidase_S1_PA"/>
</dbReference>
<dbReference type="InterPro" id="IPR018114">
    <property type="entry name" value="TRYPSIN_HIS"/>
</dbReference>
<keyword evidence="6" id="KW-0865">Zymogen</keyword>
<proteinExistence type="inferred from homology"/>
<feature type="signal peptide" evidence="10">
    <location>
        <begin position="1"/>
        <end position="21"/>
    </location>
</feature>
<evidence type="ECO:0000256" key="7">
    <source>
        <dbReference type="ARBA" id="ARBA00023157"/>
    </source>
</evidence>
<evidence type="ECO:0000256" key="9">
    <source>
        <dbReference type="ARBA" id="ARBA00038868"/>
    </source>
</evidence>
<dbReference type="OrthoDB" id="6755574at2759"/>
<dbReference type="EMBL" id="OV651819">
    <property type="protein sequence ID" value="CAH1113757.1"/>
    <property type="molecule type" value="Genomic_DNA"/>
</dbReference>
<feature type="chain" id="PRO_5040242084" description="trypsin" evidence="10">
    <location>
        <begin position="22"/>
        <end position="295"/>
    </location>
</feature>
<sequence length="295" mass="34043">MIVYIFYIKALILLYINVCNTQSANKLNEPRIINGNECRKNPKININFVVAVYRGRFFSCGGSLLTQNWILTAAHCTYNVGLWPIYVVDAVRKDDKEWGAFYRIRNYYMHPNFSMKESHRFLHNDIALLRLDSPMRKSKTIQFVKLPPHVIEGDVSDIYEAGLLLGWGLICVTKFLKFPEHLMCADLTIKSHAECTKFSRFLATRPITEMCTIESTKSFCFGDSGGPLMCGDFQCGIVSFTFQGCTPGNPNFYTRVDKYLDFIKWTMENSASRLLPLFFYIPINIFYNLYLPILL</sequence>
<dbReference type="PANTHER" id="PTHR24276:SF97">
    <property type="entry name" value="GH13245P2-RELATED"/>
    <property type="match status" value="1"/>
</dbReference>
<keyword evidence="3" id="KW-0222">Digestion</keyword>
<evidence type="ECO:0000256" key="2">
    <source>
        <dbReference type="ARBA" id="ARBA00022670"/>
    </source>
</evidence>
<organism evidence="12 13">
    <name type="scientific">Psylliodes chrysocephalus</name>
    <dbReference type="NCBI Taxonomy" id="3402493"/>
    <lineage>
        <taxon>Eukaryota</taxon>
        <taxon>Metazoa</taxon>
        <taxon>Ecdysozoa</taxon>
        <taxon>Arthropoda</taxon>
        <taxon>Hexapoda</taxon>
        <taxon>Insecta</taxon>
        <taxon>Pterygota</taxon>
        <taxon>Neoptera</taxon>
        <taxon>Endopterygota</taxon>
        <taxon>Coleoptera</taxon>
        <taxon>Polyphaga</taxon>
        <taxon>Cucujiformia</taxon>
        <taxon>Chrysomeloidea</taxon>
        <taxon>Chrysomelidae</taxon>
        <taxon>Galerucinae</taxon>
        <taxon>Alticini</taxon>
        <taxon>Psylliodes</taxon>
    </lineage>
</organism>
<dbReference type="PANTHER" id="PTHR24276">
    <property type="entry name" value="POLYSERASE-RELATED"/>
    <property type="match status" value="1"/>
</dbReference>
<dbReference type="Gene3D" id="2.40.10.10">
    <property type="entry name" value="Trypsin-like serine proteases"/>
    <property type="match status" value="1"/>
</dbReference>
<evidence type="ECO:0000259" key="11">
    <source>
        <dbReference type="PROSITE" id="PS50240"/>
    </source>
</evidence>
<keyword evidence="7" id="KW-1015">Disulfide bond</keyword>
<dbReference type="InterPro" id="IPR050430">
    <property type="entry name" value="Peptidase_S1"/>
</dbReference>
<comment type="catalytic activity">
    <reaction evidence="8">
        <text>Preferential cleavage: Arg-|-Xaa, Lys-|-Xaa.</text>
        <dbReference type="EC" id="3.4.21.4"/>
    </reaction>
</comment>
<dbReference type="GO" id="GO:0004252">
    <property type="term" value="F:serine-type endopeptidase activity"/>
    <property type="evidence" value="ECO:0007669"/>
    <property type="project" value="UniProtKB-EC"/>
</dbReference>
<evidence type="ECO:0000256" key="3">
    <source>
        <dbReference type="ARBA" id="ARBA00022757"/>
    </source>
</evidence>
<dbReference type="InterPro" id="IPR001314">
    <property type="entry name" value="Peptidase_S1A"/>
</dbReference>
<keyword evidence="13" id="KW-1185">Reference proteome</keyword>
<dbReference type="Proteomes" id="UP001153636">
    <property type="component" value="Chromosome 7"/>
</dbReference>
<dbReference type="InterPro" id="IPR043504">
    <property type="entry name" value="Peptidase_S1_PA_chymotrypsin"/>
</dbReference>
<keyword evidence="4" id="KW-0378">Hydrolase</keyword>
<evidence type="ECO:0000256" key="10">
    <source>
        <dbReference type="SAM" id="SignalP"/>
    </source>
</evidence>
<dbReference type="AlphaFoldDB" id="A0A9P0DCB0"/>
<evidence type="ECO:0000313" key="13">
    <source>
        <dbReference type="Proteomes" id="UP001153636"/>
    </source>
</evidence>
<evidence type="ECO:0000313" key="12">
    <source>
        <dbReference type="EMBL" id="CAH1113757.1"/>
    </source>
</evidence>
<protein>
    <recommendedName>
        <fullName evidence="9">trypsin</fullName>
        <ecNumber evidence="9">3.4.21.4</ecNumber>
    </recommendedName>
</protein>
<dbReference type="Pfam" id="PF00089">
    <property type="entry name" value="Trypsin"/>
    <property type="match status" value="1"/>
</dbReference>
<name>A0A9P0DCB0_9CUCU</name>
<dbReference type="PRINTS" id="PR00722">
    <property type="entry name" value="CHYMOTRYPSIN"/>
</dbReference>
<comment type="similarity">
    <text evidence="1">Belongs to the peptidase S1 family.</text>
</comment>